<dbReference type="Proteomes" id="UP000234789">
    <property type="component" value="Unassembled WGS sequence"/>
</dbReference>
<dbReference type="PIRSF" id="PIRSF036492">
    <property type="entry name" value="ALDH"/>
    <property type="match status" value="1"/>
</dbReference>
<evidence type="ECO:0000259" key="8">
    <source>
        <dbReference type="Pfam" id="PF00171"/>
    </source>
</evidence>
<evidence type="ECO:0000256" key="7">
    <source>
        <dbReference type="RuleBase" id="RU003345"/>
    </source>
</evidence>
<dbReference type="GO" id="GO:0004029">
    <property type="term" value="F:aldehyde dehydrogenase (NAD+) activity"/>
    <property type="evidence" value="ECO:0007669"/>
    <property type="project" value="TreeGrafter"/>
</dbReference>
<dbReference type="CDD" id="cd07136">
    <property type="entry name" value="ALDH_YwdH-P39616"/>
    <property type="match status" value="1"/>
</dbReference>
<sequence length="463" mass="51748">MKPVTPAEVAAMLAEHKRFFDTGATRPIDWRIEQLHRLAAALRKFEQPLLDAVFKDLHKGPAEAYMSEIGFTLASIKDTAKKLRRWAKPERTGSKLFQFPARSRIYREPYGTALIIGPFNYPIQLLVEPLVGAIAAGNCAVLKPSENTPHVSAVIRDMIAVTFEPGFVRVVEGERETTTALIESPFDYIFFTGSVPVGRIVMQAAAKNLVPVTLELGGKSPVIVDRTADLKISARRIMWGKLMNAGQTCVAPDYILAEKEIKEELIRQMREAVRDFYGDDPSRAEFGRIVNERQFDRLADILERDRESIVFGGRIDRATLYIEPTVLNADFHHSAAMEEELFGPVLPIIGIDSVDEAIRLVNGKPKPLALYLFTKDDEAVEKVIARCSFGGGTVNDTMMHLINPELPFGGVGPSGIGAYHGRHSFELFSHRKSVVRRSFRFASSLTFPPYTPEKMNMIRKFLG</sequence>
<comment type="caution">
    <text evidence="9">The sequence shown here is derived from an EMBL/GenBank/DDBJ whole genome shotgun (WGS) entry which is preliminary data.</text>
</comment>
<evidence type="ECO:0000256" key="6">
    <source>
        <dbReference type="PROSITE-ProRule" id="PRU10007"/>
    </source>
</evidence>
<dbReference type="Gene3D" id="3.40.309.10">
    <property type="entry name" value="Aldehyde Dehydrogenase, Chain A, domain 2"/>
    <property type="match status" value="1"/>
</dbReference>
<protein>
    <recommendedName>
        <fullName evidence="4">Aldehyde dehydrogenase</fullName>
    </recommendedName>
</protein>
<dbReference type="InterPro" id="IPR012394">
    <property type="entry name" value="Aldehyde_DH_NAD(P)"/>
</dbReference>
<dbReference type="InterPro" id="IPR015590">
    <property type="entry name" value="Aldehyde_DH_dom"/>
</dbReference>
<dbReference type="AlphaFoldDB" id="A0A2N5N4J0"/>
<evidence type="ECO:0000256" key="3">
    <source>
        <dbReference type="ARBA" id="ARBA00023027"/>
    </source>
</evidence>
<feature type="domain" description="Aldehyde dehydrogenase" evidence="8">
    <location>
        <begin position="5"/>
        <end position="434"/>
    </location>
</feature>
<feature type="active site" evidence="5">
    <location>
        <position position="249"/>
    </location>
</feature>
<dbReference type="Pfam" id="PF00171">
    <property type="entry name" value="Aldedh"/>
    <property type="match status" value="1"/>
</dbReference>
<reference evidence="9 10" key="1">
    <citation type="submission" date="2017-05" db="EMBL/GenBank/DDBJ databases">
        <title>Functional genome analysis of Paenibacillus pasadenensis strain R16: insights on endophytic life style and antifungal activity.</title>
        <authorList>
            <person name="Passera A."/>
            <person name="Marcolungo L."/>
            <person name="Casati P."/>
            <person name="Brasca M."/>
            <person name="Quaglino F."/>
            <person name="Delledonne M."/>
        </authorList>
    </citation>
    <scope>NUCLEOTIDE SEQUENCE [LARGE SCALE GENOMIC DNA]</scope>
    <source>
        <strain evidence="9 10">R16</strain>
    </source>
</reference>
<dbReference type="OrthoDB" id="9762913at2"/>
<evidence type="ECO:0000256" key="1">
    <source>
        <dbReference type="ARBA" id="ARBA00009986"/>
    </source>
</evidence>
<name>A0A2N5N4J0_9BACL</name>
<dbReference type="PANTHER" id="PTHR43570">
    <property type="entry name" value="ALDEHYDE DEHYDROGENASE"/>
    <property type="match status" value="1"/>
</dbReference>
<dbReference type="GO" id="GO:0006081">
    <property type="term" value="P:aldehyde metabolic process"/>
    <property type="evidence" value="ECO:0007669"/>
    <property type="project" value="InterPro"/>
</dbReference>
<dbReference type="Gene3D" id="3.40.605.10">
    <property type="entry name" value="Aldehyde Dehydrogenase, Chain A, domain 1"/>
    <property type="match status" value="1"/>
</dbReference>
<dbReference type="GO" id="GO:0005737">
    <property type="term" value="C:cytoplasm"/>
    <property type="evidence" value="ECO:0007669"/>
    <property type="project" value="TreeGrafter"/>
</dbReference>
<proteinExistence type="inferred from homology"/>
<evidence type="ECO:0000313" key="10">
    <source>
        <dbReference type="Proteomes" id="UP000234789"/>
    </source>
</evidence>
<dbReference type="PROSITE" id="PS00070">
    <property type="entry name" value="ALDEHYDE_DEHYDR_CYS"/>
    <property type="match status" value="1"/>
</dbReference>
<dbReference type="InterPro" id="IPR016163">
    <property type="entry name" value="Ald_DH_C"/>
</dbReference>
<evidence type="ECO:0000256" key="4">
    <source>
        <dbReference type="PIRNR" id="PIRNR036492"/>
    </source>
</evidence>
<evidence type="ECO:0000256" key="5">
    <source>
        <dbReference type="PIRSR" id="PIRSR036492-1"/>
    </source>
</evidence>
<dbReference type="SUPFAM" id="SSF53720">
    <property type="entry name" value="ALDH-like"/>
    <property type="match status" value="1"/>
</dbReference>
<dbReference type="InterPro" id="IPR016160">
    <property type="entry name" value="Ald_DH_CS_CYS"/>
</dbReference>
<accession>A0A2N5N4J0</accession>
<dbReference type="EMBL" id="NFEZ01000004">
    <property type="protein sequence ID" value="PLT45277.1"/>
    <property type="molecule type" value="Genomic_DNA"/>
</dbReference>
<keyword evidence="2 4" id="KW-0560">Oxidoreductase</keyword>
<keyword evidence="3" id="KW-0520">NAD</keyword>
<dbReference type="FunFam" id="3.40.309.10:FF:000003">
    <property type="entry name" value="Aldehyde dehydrogenase"/>
    <property type="match status" value="1"/>
</dbReference>
<dbReference type="InterPro" id="IPR016161">
    <property type="entry name" value="Ald_DH/histidinol_DH"/>
</dbReference>
<gene>
    <name evidence="9" type="ORF">B8V81_3708</name>
</gene>
<dbReference type="InterPro" id="IPR016162">
    <property type="entry name" value="Ald_DH_N"/>
</dbReference>
<dbReference type="PANTHER" id="PTHR43570:SF16">
    <property type="entry name" value="ALDEHYDE DEHYDROGENASE TYPE III, ISOFORM Q"/>
    <property type="match status" value="1"/>
</dbReference>
<comment type="similarity">
    <text evidence="1 4 7">Belongs to the aldehyde dehydrogenase family.</text>
</comment>
<dbReference type="RefSeq" id="WP_028597845.1">
    <property type="nucleotide sequence ID" value="NZ_BIMM01000032.1"/>
</dbReference>
<dbReference type="FunFam" id="3.40.605.10:FF:000004">
    <property type="entry name" value="Aldehyde dehydrogenase"/>
    <property type="match status" value="1"/>
</dbReference>
<organism evidence="9 10">
    <name type="scientific">Paenibacillus pasadenensis</name>
    <dbReference type="NCBI Taxonomy" id="217090"/>
    <lineage>
        <taxon>Bacteria</taxon>
        <taxon>Bacillati</taxon>
        <taxon>Bacillota</taxon>
        <taxon>Bacilli</taxon>
        <taxon>Bacillales</taxon>
        <taxon>Paenibacillaceae</taxon>
        <taxon>Paenibacillus</taxon>
    </lineage>
</organism>
<dbReference type="PROSITE" id="PS00687">
    <property type="entry name" value="ALDEHYDE_DEHYDR_GLU"/>
    <property type="match status" value="1"/>
</dbReference>
<dbReference type="InterPro" id="IPR029510">
    <property type="entry name" value="Ald_DH_CS_GLU"/>
</dbReference>
<feature type="active site" evidence="5 6">
    <location>
        <position position="215"/>
    </location>
</feature>
<evidence type="ECO:0000256" key="2">
    <source>
        <dbReference type="ARBA" id="ARBA00023002"/>
    </source>
</evidence>
<keyword evidence="10" id="KW-1185">Reference proteome</keyword>
<evidence type="ECO:0000313" key="9">
    <source>
        <dbReference type="EMBL" id="PLT45277.1"/>
    </source>
</evidence>